<evidence type="ECO:0000313" key="4">
    <source>
        <dbReference type="EMBL" id="NXH75387.1"/>
    </source>
</evidence>
<proteinExistence type="predicted"/>
<keyword evidence="2" id="KW-0539">Nucleus</keyword>
<dbReference type="GO" id="GO:0000398">
    <property type="term" value="P:mRNA splicing, via spliceosome"/>
    <property type="evidence" value="ECO:0007669"/>
    <property type="project" value="InterPro"/>
</dbReference>
<dbReference type="PANTHER" id="PTHR12214:SF4">
    <property type="entry name" value="INTRON LARGE COMPLEX COMPONENT GCFC2"/>
    <property type="match status" value="1"/>
</dbReference>
<accession>A0A7K9MKY2</accession>
<keyword evidence="5" id="KW-1185">Reference proteome</keyword>
<evidence type="ECO:0000313" key="5">
    <source>
        <dbReference type="Proteomes" id="UP000527232"/>
    </source>
</evidence>
<feature type="signal peptide" evidence="3">
    <location>
        <begin position="1"/>
        <end position="17"/>
    </location>
</feature>
<dbReference type="GO" id="GO:0005634">
    <property type="term" value="C:nucleus"/>
    <property type="evidence" value="ECO:0007669"/>
    <property type="project" value="UniProtKB-SubCell"/>
</dbReference>
<dbReference type="Proteomes" id="UP000527232">
    <property type="component" value="Unassembled WGS sequence"/>
</dbReference>
<gene>
    <name evidence="4" type="primary">Gcfc2_2</name>
    <name evidence="4" type="ORF">HYDTET_R08551</name>
</gene>
<organism evidence="4 5">
    <name type="scientific">Oceanodroma tethys</name>
    <name type="common">Wedge-rumped storm-petrel</name>
    <name type="synonym">Hydrobates tethys</name>
    <dbReference type="NCBI Taxonomy" id="79633"/>
    <lineage>
        <taxon>Eukaryota</taxon>
        <taxon>Metazoa</taxon>
        <taxon>Chordata</taxon>
        <taxon>Craniata</taxon>
        <taxon>Vertebrata</taxon>
        <taxon>Euteleostomi</taxon>
        <taxon>Archelosauria</taxon>
        <taxon>Archosauria</taxon>
        <taxon>Dinosauria</taxon>
        <taxon>Saurischia</taxon>
        <taxon>Theropoda</taxon>
        <taxon>Coelurosauria</taxon>
        <taxon>Aves</taxon>
        <taxon>Neognathae</taxon>
        <taxon>Neoaves</taxon>
        <taxon>Aequornithes</taxon>
        <taxon>Procellariiformes</taxon>
        <taxon>Hydrobatidae</taxon>
        <taxon>Oceanodroma</taxon>
    </lineage>
</organism>
<evidence type="ECO:0000256" key="1">
    <source>
        <dbReference type="ARBA" id="ARBA00004123"/>
    </source>
</evidence>
<reference evidence="4 5" key="1">
    <citation type="submission" date="2019-09" db="EMBL/GenBank/DDBJ databases">
        <title>Bird 10,000 Genomes (B10K) Project - Family phase.</title>
        <authorList>
            <person name="Zhang G."/>
        </authorList>
    </citation>
    <scope>NUCLEOTIDE SEQUENCE [LARGE SCALE GENOMIC DNA]</scope>
    <source>
        <strain evidence="4">B10K-DU-001-32</strain>
        <tissue evidence="4">Muscle</tissue>
    </source>
</reference>
<comment type="subcellular location">
    <subcellularLocation>
        <location evidence="1">Nucleus</location>
    </subcellularLocation>
</comment>
<feature type="chain" id="PRO_5029444313" evidence="3">
    <location>
        <begin position="18"/>
        <end position="87"/>
    </location>
</feature>
<dbReference type="PANTHER" id="PTHR12214">
    <property type="entry name" value="GC-RICH SEQUENCE DNA-BINDING FACTOR"/>
    <property type="match status" value="1"/>
</dbReference>
<feature type="non-terminal residue" evidence="4">
    <location>
        <position position="87"/>
    </location>
</feature>
<name>A0A7K9MKY2_OCETE</name>
<protein>
    <submittedName>
        <fullName evidence="4">GCFC2 factor</fullName>
    </submittedName>
</protein>
<dbReference type="GO" id="GO:0003677">
    <property type="term" value="F:DNA binding"/>
    <property type="evidence" value="ECO:0007669"/>
    <property type="project" value="InterPro"/>
</dbReference>
<sequence length="87" mass="10016">FFLLLLQLFSNVLLWDGIVQEDAVRDLGLSKLLNRYLLLNLLNTPPGPDNIEKCSKVVACFPERWFRDLESGSTLPELLNFCQHLLQ</sequence>
<evidence type="ECO:0000256" key="3">
    <source>
        <dbReference type="SAM" id="SignalP"/>
    </source>
</evidence>
<dbReference type="OrthoDB" id="546434at2759"/>
<keyword evidence="3" id="KW-0732">Signal</keyword>
<dbReference type="InterPro" id="IPR012890">
    <property type="entry name" value="GCFC2-like"/>
</dbReference>
<comment type="caution">
    <text evidence="4">The sequence shown here is derived from an EMBL/GenBank/DDBJ whole genome shotgun (WGS) entry which is preliminary data.</text>
</comment>
<evidence type="ECO:0000256" key="2">
    <source>
        <dbReference type="ARBA" id="ARBA00023242"/>
    </source>
</evidence>
<dbReference type="EMBL" id="VWZR01014067">
    <property type="protein sequence ID" value="NXH75387.1"/>
    <property type="molecule type" value="Genomic_DNA"/>
</dbReference>
<dbReference type="AlphaFoldDB" id="A0A7K9MKY2"/>
<feature type="non-terminal residue" evidence="4">
    <location>
        <position position="1"/>
    </location>
</feature>